<organism evidence="2">
    <name type="scientific">uncultured Thermomicrobiales bacterium</name>
    <dbReference type="NCBI Taxonomy" id="1645740"/>
    <lineage>
        <taxon>Bacteria</taxon>
        <taxon>Pseudomonadati</taxon>
        <taxon>Thermomicrobiota</taxon>
        <taxon>Thermomicrobia</taxon>
        <taxon>Thermomicrobiales</taxon>
        <taxon>environmental samples</taxon>
    </lineage>
</organism>
<feature type="compositionally biased region" description="Basic and acidic residues" evidence="1">
    <location>
        <begin position="139"/>
        <end position="170"/>
    </location>
</feature>
<feature type="non-terminal residue" evidence="2">
    <location>
        <position position="190"/>
    </location>
</feature>
<name>A0A6J4ULG7_9BACT</name>
<feature type="compositionally biased region" description="Basic residues" evidence="1">
    <location>
        <begin position="44"/>
        <end position="61"/>
    </location>
</feature>
<gene>
    <name evidence="2" type="ORF">AVDCRST_MAG59-1776</name>
</gene>
<accession>A0A6J4ULG7</accession>
<evidence type="ECO:0000256" key="1">
    <source>
        <dbReference type="SAM" id="MobiDB-lite"/>
    </source>
</evidence>
<evidence type="ECO:0000313" key="2">
    <source>
        <dbReference type="EMBL" id="CAA9551210.1"/>
    </source>
</evidence>
<dbReference type="EMBL" id="CADCWF010000110">
    <property type="protein sequence ID" value="CAA9551210.1"/>
    <property type="molecule type" value="Genomic_DNA"/>
</dbReference>
<feature type="region of interest" description="Disordered" evidence="1">
    <location>
        <begin position="1"/>
        <end position="190"/>
    </location>
</feature>
<proteinExistence type="predicted"/>
<dbReference type="AlphaFoldDB" id="A0A6J4ULG7"/>
<feature type="non-terminal residue" evidence="2">
    <location>
        <position position="1"/>
    </location>
</feature>
<sequence>GSRYPGARPRAQLESGSGPRRSGDPVRTRLPLRAPRVPRDPRSRPRRVRDRGRCHGARRRRPQLEPVPEPNDPGGGAGHRGRFYRLLVAGSGAHYRPLPHRRLGGGDRHYPDRPGNQGPGGDRQRVVVGARRRRVGRVRRPDRPPAGPRDPHGRLPDRHLRADLRDRDRPAGPQAEGPRGAADPSRGGLL</sequence>
<reference evidence="2" key="1">
    <citation type="submission" date="2020-02" db="EMBL/GenBank/DDBJ databases">
        <authorList>
            <person name="Meier V. D."/>
        </authorList>
    </citation>
    <scope>NUCLEOTIDE SEQUENCE</scope>
    <source>
        <strain evidence="2">AVDCRST_MAG59</strain>
    </source>
</reference>
<protein>
    <submittedName>
        <fullName evidence="2">Uncharacterized protein</fullName>
    </submittedName>
</protein>